<dbReference type="GeneID" id="66976790"/>
<evidence type="ECO:0000256" key="2">
    <source>
        <dbReference type="ARBA" id="ARBA00022679"/>
    </source>
</evidence>
<feature type="domain" description="HipA-like C-terminal" evidence="4">
    <location>
        <begin position="13"/>
        <end position="242"/>
    </location>
</feature>
<evidence type="ECO:0000256" key="1">
    <source>
        <dbReference type="ARBA" id="ARBA00010164"/>
    </source>
</evidence>
<dbReference type="Gene3D" id="1.10.1070.20">
    <property type="match status" value="1"/>
</dbReference>
<organism evidence="5 6">
    <name type="scientific">Myroides odoratimimus</name>
    <dbReference type="NCBI Taxonomy" id="76832"/>
    <lineage>
        <taxon>Bacteria</taxon>
        <taxon>Pseudomonadati</taxon>
        <taxon>Bacteroidota</taxon>
        <taxon>Flavobacteriia</taxon>
        <taxon>Flavobacteriales</taxon>
        <taxon>Flavobacteriaceae</taxon>
        <taxon>Myroides</taxon>
    </lineage>
</organism>
<proteinExistence type="inferred from homology"/>
<dbReference type="AlphaFoldDB" id="A0AAI8C8A9"/>
<dbReference type="KEGG" id="mod:AS202_18390"/>
<dbReference type="InterPro" id="IPR012893">
    <property type="entry name" value="HipA-like_C"/>
</dbReference>
<dbReference type="PANTHER" id="PTHR37419">
    <property type="entry name" value="SERINE/THREONINE-PROTEIN KINASE TOXIN HIPA"/>
    <property type="match status" value="1"/>
</dbReference>
<protein>
    <recommendedName>
        <fullName evidence="4">HipA-like C-terminal domain-containing protein</fullName>
    </recommendedName>
</protein>
<dbReference type="RefSeq" id="WP_006258108.1">
    <property type="nucleotide sequence ID" value="NZ_CP013690.1"/>
</dbReference>
<dbReference type="GO" id="GO:0004674">
    <property type="term" value="F:protein serine/threonine kinase activity"/>
    <property type="evidence" value="ECO:0007669"/>
    <property type="project" value="TreeGrafter"/>
</dbReference>
<evidence type="ECO:0000313" key="6">
    <source>
        <dbReference type="Proteomes" id="UP000069030"/>
    </source>
</evidence>
<evidence type="ECO:0000259" key="4">
    <source>
        <dbReference type="Pfam" id="PF07804"/>
    </source>
</evidence>
<comment type="similarity">
    <text evidence="1">Belongs to the HipA Ser/Thr kinase family.</text>
</comment>
<dbReference type="GO" id="GO:0005829">
    <property type="term" value="C:cytosol"/>
    <property type="evidence" value="ECO:0007669"/>
    <property type="project" value="TreeGrafter"/>
</dbReference>
<keyword evidence="2" id="KW-0808">Transferase</keyword>
<dbReference type="EMBL" id="CP013690">
    <property type="protein sequence ID" value="ALU27998.1"/>
    <property type="molecule type" value="Genomic_DNA"/>
</dbReference>
<gene>
    <name evidence="5" type="ORF">AS202_18390</name>
</gene>
<keyword evidence="3" id="KW-0418">Kinase</keyword>
<dbReference type="Proteomes" id="UP000069030">
    <property type="component" value="Chromosome"/>
</dbReference>
<dbReference type="Pfam" id="PF07804">
    <property type="entry name" value="HipA_C"/>
    <property type="match status" value="1"/>
</dbReference>
<accession>A0AAI8C8A9</accession>
<evidence type="ECO:0000313" key="5">
    <source>
        <dbReference type="EMBL" id="ALU27998.1"/>
    </source>
</evidence>
<reference evidence="5 6" key="1">
    <citation type="journal article" date="2016" name="J. Zhejiang Univ. Sci. B">
        <title>Antibiotic resistance mechanisms of Myroides sp.</title>
        <authorList>
            <person name="Hu S."/>
            <person name="Yuan S."/>
            <person name="Qu H."/>
            <person name="Jiang T."/>
            <person name="Zhou Y."/>
            <person name="Wang M."/>
            <person name="Ming D."/>
        </authorList>
    </citation>
    <scope>NUCLEOTIDE SEQUENCE [LARGE SCALE GENOMIC DNA]</scope>
    <source>
        <strain evidence="5 6">PR63039</strain>
    </source>
</reference>
<sequence length="272" mass="31661">MEDVMLDVLKMGTSAGGARPKAIIAYNKKTGKVKSGQTLAEDGFEHWLIKFDEISDVQFGVSKSYGRVEMAYYKMATDFGIEMTESRLIEENKRVHFMTKRFDRVGGNQKVHTQTLCALQHYDFANITSYSYEQVFQTMRLLRLTYAEAEQMFKRMVFNVVARNCDDHTKNFAFLMDAQGKWKLAPAYDICFAYRPDSMWVSQHNLSINGKRKDFERKDLVTIAEQNSIRNPNKIIDQALDLVKNWNHYAKMYQVDTALAHQIDRELIKEMK</sequence>
<dbReference type="PANTHER" id="PTHR37419:SF8">
    <property type="entry name" value="TOXIN YJJJ"/>
    <property type="match status" value="1"/>
</dbReference>
<dbReference type="InterPro" id="IPR052028">
    <property type="entry name" value="HipA_Ser/Thr_kinase"/>
</dbReference>
<evidence type="ECO:0000256" key="3">
    <source>
        <dbReference type="ARBA" id="ARBA00022777"/>
    </source>
</evidence>
<name>A0AAI8C8A9_9FLAO</name>